<keyword evidence="4" id="KW-0472">Membrane</keyword>
<dbReference type="PANTHER" id="PTHR15160:SF1">
    <property type="entry name" value="VON HIPPEL-LINDAU DISEASE TUMOR SUPPRESSOR"/>
    <property type="match status" value="1"/>
</dbReference>
<comment type="function">
    <text evidence="3">Bifunctional nuclease with both RNase and DNase activities. Involved in basal defense response. Participates in abscisic acid-derived callose deposition following infection by a necrotrophic pathogen.</text>
</comment>
<keyword evidence="4" id="KW-1133">Transmembrane helix</keyword>
<keyword evidence="4" id="KW-0812">Transmembrane</keyword>
<evidence type="ECO:0000256" key="4">
    <source>
        <dbReference type="SAM" id="Phobius"/>
    </source>
</evidence>
<dbReference type="GO" id="GO:0030891">
    <property type="term" value="C:VCB complex"/>
    <property type="evidence" value="ECO:0007669"/>
    <property type="project" value="TreeGrafter"/>
</dbReference>
<feature type="transmembrane region" description="Helical" evidence="4">
    <location>
        <begin position="27"/>
        <end position="51"/>
    </location>
</feature>
<dbReference type="GO" id="GO:0004518">
    <property type="term" value="F:nuclease activity"/>
    <property type="evidence" value="ECO:0007669"/>
    <property type="project" value="UniProtKB-UniRule"/>
</dbReference>
<dbReference type="GO" id="GO:0005634">
    <property type="term" value="C:nucleus"/>
    <property type="evidence" value="ECO:0007669"/>
    <property type="project" value="TreeGrafter"/>
</dbReference>
<dbReference type="Gene3D" id="3.10.690.10">
    <property type="entry name" value="Bifunctional nuclease domain"/>
    <property type="match status" value="1"/>
</dbReference>
<protein>
    <submittedName>
        <fullName evidence="7">Bifunctional nuclease 2</fullName>
    </submittedName>
</protein>
<feature type="domain" description="BFN" evidence="5">
    <location>
        <begin position="193"/>
        <end position="330"/>
    </location>
</feature>
<dbReference type="Pfam" id="PF02577">
    <property type="entry name" value="BFN_dom"/>
    <property type="match status" value="1"/>
</dbReference>
<proteinExistence type="inferred from homology"/>
<evidence type="ECO:0000259" key="5">
    <source>
        <dbReference type="PROSITE" id="PS51658"/>
    </source>
</evidence>
<keyword evidence="6" id="KW-1185">Reference proteome</keyword>
<organism evidence="6 7">
    <name type="scientific">Dioscorea cayennensis subsp. rotundata</name>
    <name type="common">White Guinea yam</name>
    <name type="synonym">Dioscorea rotundata</name>
    <dbReference type="NCBI Taxonomy" id="55577"/>
    <lineage>
        <taxon>Eukaryota</taxon>
        <taxon>Viridiplantae</taxon>
        <taxon>Streptophyta</taxon>
        <taxon>Embryophyta</taxon>
        <taxon>Tracheophyta</taxon>
        <taxon>Spermatophyta</taxon>
        <taxon>Magnoliopsida</taxon>
        <taxon>Liliopsida</taxon>
        <taxon>Dioscoreales</taxon>
        <taxon>Dioscoreaceae</taxon>
        <taxon>Dioscorea</taxon>
    </lineage>
</organism>
<evidence type="ECO:0000256" key="3">
    <source>
        <dbReference type="ARBA" id="ARBA00025428"/>
    </source>
</evidence>
<evidence type="ECO:0000313" key="6">
    <source>
        <dbReference type="Proteomes" id="UP001515500"/>
    </source>
</evidence>
<sequence length="400" mass="45795">MFDNLKAQVSPREEFDNRSFESERSKFHIIAFLFFPNSPSLLLLLLLLLHLRPDTFSPSLLRRRTDMLWIQCRLPPTLSPPVNLLSSTSNRIPNHNPCSLSFSPKFLNPIRLLCVQFDSIRSRHRRSAVLSCKGSSDDHRLVDGPGDEDQFIEAFLLVSETVRHYNLWKNGFVNDTRWQPPGHMYPFSNHTKGPNSDVSSIGYGFLRRYQSPTIFLKIACEEDLFLPVVVGENAVDMLMASFGEDVDEECLDLYQLVQNLVGKFGSVVKMVRITKRVLNTYCAQIFFEKFEDRSNFSIDAHPSDAITLAKRSKAPIYVSKDVVLKDTIKNLYGTWRRSSVKTVYDVTLDSAADGPDKLLEELDLMKKMDIAVLEESYEDAAIWRDKLMNLRAPKDGLQMN</sequence>
<evidence type="ECO:0000256" key="2">
    <source>
        <dbReference type="ARBA" id="ARBA00022722"/>
    </source>
</evidence>
<comment type="similarity">
    <text evidence="1">Belongs to the bifunctional nuclease family.</text>
</comment>
<dbReference type="AlphaFoldDB" id="A0AB40C3D6"/>
<keyword evidence="2" id="KW-0540">Nuclease</keyword>
<dbReference type="RefSeq" id="XP_039134295.1">
    <property type="nucleotide sequence ID" value="XM_039278361.1"/>
</dbReference>
<gene>
    <name evidence="7" type="primary">LOC120271682</name>
</gene>
<dbReference type="InterPro" id="IPR003729">
    <property type="entry name" value="Bi_nuclease_dom"/>
</dbReference>
<keyword evidence="2" id="KW-0378">Hydrolase</keyword>
<evidence type="ECO:0000256" key="1">
    <source>
        <dbReference type="ARBA" id="ARBA00009095"/>
    </source>
</evidence>
<dbReference type="SUPFAM" id="SSF103256">
    <property type="entry name" value="Hypothetical protein TM0160"/>
    <property type="match status" value="1"/>
</dbReference>
<dbReference type="GeneID" id="120271682"/>
<reference evidence="7" key="1">
    <citation type="submission" date="2025-08" db="UniProtKB">
        <authorList>
            <consortium name="RefSeq"/>
        </authorList>
    </citation>
    <scope>IDENTIFICATION</scope>
</reference>
<dbReference type="PANTHER" id="PTHR15160">
    <property type="entry name" value="VON HIPPEL-LINDAU PROTEIN"/>
    <property type="match status" value="1"/>
</dbReference>
<evidence type="ECO:0000313" key="7">
    <source>
        <dbReference type="RefSeq" id="XP_039134295.1"/>
    </source>
</evidence>
<name>A0AB40C3D6_DIOCR</name>
<dbReference type="PROSITE" id="PS51658">
    <property type="entry name" value="BFN"/>
    <property type="match status" value="1"/>
</dbReference>
<accession>A0AB40C3D6</accession>
<dbReference type="GO" id="GO:0016567">
    <property type="term" value="P:protein ubiquitination"/>
    <property type="evidence" value="ECO:0007669"/>
    <property type="project" value="TreeGrafter"/>
</dbReference>
<dbReference type="Proteomes" id="UP001515500">
    <property type="component" value="Chromosome 11"/>
</dbReference>
<dbReference type="InterPro" id="IPR036104">
    <property type="entry name" value="BFN_sf"/>
</dbReference>